<keyword evidence="8 12" id="KW-0560">Oxidoreductase</keyword>
<keyword evidence="7" id="KW-0479">Metal-binding</keyword>
<dbReference type="SFLD" id="SFLDF00299">
    <property type="entry name" value="anaerobic_ribonucleoside-triph"/>
    <property type="match status" value="1"/>
</dbReference>
<reference evidence="13 14" key="1">
    <citation type="submission" date="2018-08" db="EMBL/GenBank/DDBJ databases">
        <title>A genome reference for cultivated species of the human gut microbiota.</title>
        <authorList>
            <person name="Zou Y."/>
            <person name="Xue W."/>
            <person name="Luo G."/>
        </authorList>
    </citation>
    <scope>NUCLEOTIDE SEQUENCE [LARGE SCALE GENOMIC DNA]</scope>
    <source>
        <strain evidence="13 14">OF01-3</strain>
    </source>
</reference>
<dbReference type="GO" id="GO:0051539">
    <property type="term" value="F:4 iron, 4 sulfur cluster binding"/>
    <property type="evidence" value="ECO:0007669"/>
    <property type="project" value="UniProtKB-KW"/>
</dbReference>
<evidence type="ECO:0000256" key="6">
    <source>
        <dbReference type="ARBA" id="ARBA00022691"/>
    </source>
</evidence>
<gene>
    <name evidence="13" type="primary">nrdG</name>
    <name evidence="13" type="ORF">DXA39_08215</name>
</gene>
<evidence type="ECO:0000256" key="9">
    <source>
        <dbReference type="ARBA" id="ARBA00023004"/>
    </source>
</evidence>
<evidence type="ECO:0000256" key="12">
    <source>
        <dbReference type="PIRNR" id="PIRNR000368"/>
    </source>
</evidence>
<evidence type="ECO:0000313" key="14">
    <source>
        <dbReference type="Proteomes" id="UP000261011"/>
    </source>
</evidence>
<dbReference type="PROSITE" id="PS01087">
    <property type="entry name" value="RADICAL_ACTIVATING"/>
    <property type="match status" value="1"/>
</dbReference>
<evidence type="ECO:0000256" key="10">
    <source>
        <dbReference type="ARBA" id="ARBA00023014"/>
    </source>
</evidence>
<dbReference type="GO" id="GO:0043365">
    <property type="term" value="F:[formate-C-acetyltransferase]-activating enzyme activity"/>
    <property type="evidence" value="ECO:0007669"/>
    <property type="project" value="InterPro"/>
</dbReference>
<dbReference type="InterPro" id="IPR007197">
    <property type="entry name" value="rSAM"/>
</dbReference>
<comment type="similarity">
    <text evidence="3 12">Belongs to the organic radical-activating enzymes family.</text>
</comment>
<dbReference type="NCBIfam" id="TIGR02491">
    <property type="entry name" value="NrdG"/>
    <property type="match status" value="1"/>
</dbReference>
<keyword evidence="6" id="KW-0949">S-adenosyl-L-methionine</keyword>
<organism evidence="13 14">
    <name type="scientific">Anaerococcus nagyae</name>
    <dbReference type="NCBI Taxonomy" id="1755241"/>
    <lineage>
        <taxon>Bacteria</taxon>
        <taxon>Bacillati</taxon>
        <taxon>Bacillota</taxon>
        <taxon>Tissierellia</taxon>
        <taxon>Tissierellales</taxon>
        <taxon>Peptoniphilaceae</taxon>
        <taxon>Anaerococcus</taxon>
    </lineage>
</organism>
<dbReference type="RefSeq" id="WP_117522235.1">
    <property type="nucleotide sequence ID" value="NZ_QVEU01000009.1"/>
</dbReference>
<dbReference type="EC" id="1.97.1.-" evidence="12"/>
<evidence type="ECO:0000256" key="1">
    <source>
        <dbReference type="ARBA" id="ARBA00001966"/>
    </source>
</evidence>
<comment type="function">
    <text evidence="2 12">Activation of anaerobic ribonucleoside-triphosphate reductase under anaerobic conditions by generation of an organic free radical, using S-adenosylmethionine and reduced flavodoxin as cosubstrates to produce 5'-deoxy-adenosine.</text>
</comment>
<dbReference type="GO" id="GO:0046872">
    <property type="term" value="F:metal ion binding"/>
    <property type="evidence" value="ECO:0007669"/>
    <property type="project" value="UniProtKB-KW"/>
</dbReference>
<dbReference type="Gene3D" id="3.20.20.70">
    <property type="entry name" value="Aldolase class I"/>
    <property type="match status" value="1"/>
</dbReference>
<evidence type="ECO:0000256" key="5">
    <source>
        <dbReference type="ARBA" id="ARBA00022485"/>
    </source>
</evidence>
<evidence type="ECO:0000256" key="11">
    <source>
        <dbReference type="ARBA" id="ARBA00047365"/>
    </source>
</evidence>
<keyword evidence="10" id="KW-0411">Iron-sulfur</keyword>
<dbReference type="InterPro" id="IPR034457">
    <property type="entry name" value="Organic_radical-activating"/>
</dbReference>
<comment type="catalytic activity">
    <reaction evidence="11">
        <text>glycyl-[protein] + reduced [flavodoxin] + S-adenosyl-L-methionine = glycin-2-yl radical-[protein] + semiquinone [flavodoxin] + 5'-deoxyadenosine + L-methionine + H(+)</text>
        <dbReference type="Rhea" id="RHEA:61976"/>
        <dbReference type="Rhea" id="RHEA-COMP:10622"/>
        <dbReference type="Rhea" id="RHEA-COMP:14480"/>
        <dbReference type="Rhea" id="RHEA-COMP:15993"/>
        <dbReference type="Rhea" id="RHEA-COMP:15994"/>
        <dbReference type="ChEBI" id="CHEBI:15378"/>
        <dbReference type="ChEBI" id="CHEBI:17319"/>
        <dbReference type="ChEBI" id="CHEBI:29947"/>
        <dbReference type="ChEBI" id="CHEBI:32722"/>
        <dbReference type="ChEBI" id="CHEBI:57618"/>
        <dbReference type="ChEBI" id="CHEBI:57844"/>
        <dbReference type="ChEBI" id="CHEBI:59789"/>
        <dbReference type="ChEBI" id="CHEBI:140311"/>
    </reaction>
</comment>
<dbReference type="PANTHER" id="PTHR30352:SF2">
    <property type="entry name" value="ANAEROBIC RIBONUCLEOSIDE-TRIPHOSPHATE REDUCTASE-ACTIVATING PROTEIN"/>
    <property type="match status" value="1"/>
</dbReference>
<dbReference type="SFLD" id="SFLDG01063">
    <property type="entry name" value="activating_enzymes__group_1"/>
    <property type="match status" value="1"/>
</dbReference>
<sequence>MNYGQIRKYDIANGPGIRTSIFVTGCHINCKNCFNKDYQDPNFGNIWTKSTTNEIISYLNDPNVAGLTVLGGEPFEHAADLYKIVDEIKNQIDKSIWIYSGFIFEDLLKNEDSKKLLTLIDILVDGPFIEEKKDLTLTFRGSSNQRIIDVQNSIKSNQVILYNGY</sequence>
<dbReference type="EMBL" id="QVEU01000009">
    <property type="protein sequence ID" value="RGB74739.1"/>
    <property type="molecule type" value="Genomic_DNA"/>
</dbReference>
<evidence type="ECO:0000256" key="4">
    <source>
        <dbReference type="ARBA" id="ARBA00014281"/>
    </source>
</evidence>
<dbReference type="AlphaFoldDB" id="A0A3E2TFT9"/>
<name>A0A3E2TFT9_9FIRM</name>
<dbReference type="PIRSF" id="PIRSF000368">
    <property type="entry name" value="NrdG"/>
    <property type="match status" value="1"/>
</dbReference>
<dbReference type="Proteomes" id="UP000261011">
    <property type="component" value="Unassembled WGS sequence"/>
</dbReference>
<dbReference type="InterPro" id="IPR001989">
    <property type="entry name" value="Radical_activat_CS"/>
</dbReference>
<evidence type="ECO:0000256" key="7">
    <source>
        <dbReference type="ARBA" id="ARBA00022723"/>
    </source>
</evidence>
<dbReference type="Pfam" id="PF13353">
    <property type="entry name" value="Fer4_12"/>
    <property type="match status" value="1"/>
</dbReference>
<dbReference type="GO" id="GO:0004748">
    <property type="term" value="F:ribonucleoside-diphosphate reductase activity, thioredoxin disulfide as acceptor"/>
    <property type="evidence" value="ECO:0007669"/>
    <property type="project" value="TreeGrafter"/>
</dbReference>
<evidence type="ECO:0000256" key="3">
    <source>
        <dbReference type="ARBA" id="ARBA00009777"/>
    </source>
</evidence>
<evidence type="ECO:0000256" key="8">
    <source>
        <dbReference type="ARBA" id="ARBA00023002"/>
    </source>
</evidence>
<proteinExistence type="inferred from homology"/>
<evidence type="ECO:0000256" key="2">
    <source>
        <dbReference type="ARBA" id="ARBA00003852"/>
    </source>
</evidence>
<accession>A0A3E2TFT9</accession>
<comment type="caution">
    <text evidence="13">The sequence shown here is derived from an EMBL/GenBank/DDBJ whole genome shotgun (WGS) entry which is preliminary data.</text>
</comment>
<dbReference type="InterPro" id="IPR013785">
    <property type="entry name" value="Aldolase_TIM"/>
</dbReference>
<keyword evidence="14" id="KW-1185">Reference proteome</keyword>
<evidence type="ECO:0000313" key="13">
    <source>
        <dbReference type="EMBL" id="RGB74739.1"/>
    </source>
</evidence>
<protein>
    <recommendedName>
        <fullName evidence="4 12">Anaerobic ribonucleoside-triphosphate reductase-activating protein</fullName>
        <ecNumber evidence="12">1.97.1.-</ecNumber>
    </recommendedName>
</protein>
<dbReference type="PANTHER" id="PTHR30352">
    <property type="entry name" value="PYRUVATE FORMATE-LYASE-ACTIVATING ENZYME"/>
    <property type="match status" value="1"/>
</dbReference>
<keyword evidence="5" id="KW-0004">4Fe-4S</keyword>
<dbReference type="SFLD" id="SFLDS00029">
    <property type="entry name" value="Radical_SAM"/>
    <property type="match status" value="1"/>
</dbReference>
<dbReference type="InterPro" id="IPR058240">
    <property type="entry name" value="rSAM_sf"/>
</dbReference>
<dbReference type="OrthoDB" id="9782387at2"/>
<keyword evidence="9" id="KW-0408">Iron</keyword>
<comment type="cofactor">
    <cofactor evidence="1">
        <name>[4Fe-4S] cluster</name>
        <dbReference type="ChEBI" id="CHEBI:49883"/>
    </cofactor>
</comment>
<dbReference type="SUPFAM" id="SSF102114">
    <property type="entry name" value="Radical SAM enzymes"/>
    <property type="match status" value="1"/>
</dbReference>
<dbReference type="InterPro" id="IPR012837">
    <property type="entry name" value="NrdG"/>
</dbReference>
<dbReference type="SFLD" id="SFLDG01066">
    <property type="entry name" value="organic_radical-activating_enz"/>
    <property type="match status" value="1"/>
</dbReference>